<feature type="domain" description="Cadherin" evidence="14">
    <location>
        <begin position="1124"/>
        <end position="1235"/>
    </location>
</feature>
<feature type="domain" description="Cadherin" evidence="14">
    <location>
        <begin position="1023"/>
        <end position="1121"/>
    </location>
</feature>
<keyword evidence="8 13" id="KW-0472">Membrane</keyword>
<feature type="domain" description="Cadherin" evidence="14">
    <location>
        <begin position="907"/>
        <end position="1021"/>
    </location>
</feature>
<feature type="domain" description="Cadherin" evidence="14">
    <location>
        <begin position="257"/>
        <end position="365"/>
    </location>
</feature>
<evidence type="ECO:0000256" key="13">
    <source>
        <dbReference type="SAM" id="Phobius"/>
    </source>
</evidence>
<evidence type="ECO:0000259" key="14">
    <source>
        <dbReference type="PROSITE" id="PS50268"/>
    </source>
</evidence>
<sequence length="2439" mass="255573">MIANMIKSYYWLIFYIVIFSFVGIDGLRFTSPSRGADSGNIAVTQSLVENLAAPHETTVLRTDTTATWTFGTVDANCPSDTFQLNPTSGTVSMVTFTTLKALDYETKTSYSCEVVATDTSGTLSITATVTLSVNNVYDVAPIFTGGSTVVKANCVEEASAGSQCSMSSNILFVDSEVDASGDRLTCSVKGDGSEYFSVSASGKTCVFSVGSKIDRDRLSSDAFPSLLVTATDLGGNVGTASVSASILDINDNAPVCTSSRFNKRITENVESSGFTIANIGSVCSDIDKGANATLQFEFTSSSTGYSVGLTSGVVTLTGARDYDTLSANPEILQVRVRDNDTSGPLSTTVTVTVTVMSQNDNRPTISSVTPASGIATVSENDTVGTVLFTLTGSDADKASEPDSNIVWSLVSATSNSSANVLESFSIDSTTGALKVSTKPMDFEAWQYADVVVKCSDLGSPAQSVTRSLTVVLTDVNEMAPVFSPSYYYKTSLAENSIMNTTVLSPFTATDPDRNSLPVLCEITSGNTDSVFRFRPTDRSVIELAKTIEPDASTNHPTIFLLQIICKDNNGTSPYLASTATVEVNIRLSNDFDPVVTGSCVCTSSARLSESTTTPGTTVGSVGVTDNDVGTDGIVDCSIKSPTGPFEVQSCSKIILTGPLDYETANSYDLVVMATDRGSPKRTGSTTVTIFVGDVDDNAPYCVTYLYSWSVPENTAVGTSVGSVNCKDADSAGVTYSIVSAGVPFKVTTTGEIQVNGAIDYETTTSYEFTVRTTDRGTFSRTADATVQIAVTPVNEMTPTFANTSISVAESTAVGTKLASFTATDTDTGGHGVQSYSIKSVTNSGGGLFGIDGSGGILLLRQLDYESIAATPKQYVLTTLAVDGGSLTGVGQLVILVTDVNDNKPVFGSRAYNLELSESAATNTVATGTQPTATDADSSALYGKIKYSISAGNTGSFLQIDSASGSISRSSTPGLNYESLTPPGTYYNLTILAVDENGAGPNTASCYVKVNILDAEEGAPAFIPSVATTSPVLESAPVGTLVYSPTVSHVDKWDLPVFSISPADGNFSIDPATGKVYLAATLDYETATSHTLKVVATDKNSRTGTLTLTVPVTNVNEFMPSCSTPGSTTTVFLDENDQTSPSFPKDVLAFVCTDADAGTSLKLSVSKVDGAAASTPYDFLGNTLRTNAAINYESYSLRYYNVLEITVSDQGPGTANILTVTLTISVNPVNEFPPVITASSLTTTVAEDLVVGAQVGQAIAPDSDTGLNHGTVRFALLAGNDKGYFTLNEATGSLRSVRNLDREDSATYLLTVNATDGPGRSATATMTVSLTDVNDNLPSFTQATYSVSVVETASDGATIFSFAGLVTDADATSPNNAVSLSLSTTGVPIKMVGDSLQVSGTSPLKASTTPSYILTVMAADGGSPSRSTACRVLVKVLEVNTAPPTFYGTASISIAENTAVGTRLLTVNATDLDSGSGGLVTFSLVSGNTGSAFSIGPTDGIVTIANVLDCDFGPRKYLLGVEARDSGTPVKSATWTLTVSVLDVNDNSPTWNSSNAYTLTVSEALSGGLPQTVYTPAVFDPDSGANGSVTFSLVSLTGTAPDGTSPAFSVSAATGAIVAEKMPDREFLETYYLLEKACDGGTPSLCSSKLFTIVISDANDNTPSFGVCPKEATVYENSPTNTLVATLPASDRDKDANAQISLYSLVTADGGASSAGGKFTVDSNGNIKTSASLDREAKEVYQFYITAVDNGSPSKNTGSCLLNITILDRNDNAPVFGGLPITAWVSEDAPGGTVFHTLSVTDADIGINAELEFSIVHFTPANSFTVSNAGQLSLFSGGLLDRETHPSYNITVLVADRGTADGVQTATTTVSINIGDVNDNTPTFGSVPVSRSVPENSVVDFNVGAPVLASDPDSGENASLTYKIDAVLVPTSGGDYFKIHPTSGQIQVKVGSLDREAWDTYQLRLLAIDNGIALKRTGTGTVTIIITDVNDNPPVFTATYDTGISVTENSPAGTKVVTFTTTDRDIGDNAIALYRIDSTRLNGSLAASYFQLNATSGILTVKTPIDRETYASLEFYVIAEDKGSPVQTASTRAVVTVNDVNDNAPTFAKTFISTEMAYKEQLTSLTLATFSATDRDVTGSDVHYNWGSLSTNFVIGQLTGVVSPAQDQSTSRYSKYIQYPVAIDSGTPPVTSTATVRIDTFDPTETAVCITYSLLESGFQAKQTAIETALAETIQFKYATCRCATWKYTAQSSEVVACHYCVQNNATDAASGMSLVKDFVPQSDLLTFWRLNTDGTPTAMLQTAAFSSATVVKVEGYAEAAASSTPWYQTPWGIAVLALAGLMLVSILALSIWALVTKLSAPSAAPDSVQPVPETRARHPQPSKQQNTAKPNRNLNIYRDKNPWNGEKEQTAQQSGRNSNGSGESWRHAQHSKRQPTPIG</sequence>
<feature type="compositionally biased region" description="Polar residues" evidence="12">
    <location>
        <begin position="2410"/>
        <end position="2422"/>
    </location>
</feature>
<dbReference type="Proteomes" id="UP000215902">
    <property type="component" value="Unassembled WGS sequence"/>
</dbReference>
<feature type="domain" description="Cadherin" evidence="14">
    <location>
        <begin position="1784"/>
        <end position="1883"/>
    </location>
</feature>
<dbReference type="FunFam" id="2.60.40.60:FF:000020">
    <property type="entry name" value="Dachsous cadherin-related 1b"/>
    <property type="match status" value="1"/>
</dbReference>
<keyword evidence="9" id="KW-1015">Disulfide bond</keyword>
<dbReference type="PROSITE" id="PS50268">
    <property type="entry name" value="CADHERIN_2"/>
    <property type="match status" value="20"/>
</dbReference>
<feature type="domain" description="Cadherin" evidence="14">
    <location>
        <begin position="702"/>
        <end position="800"/>
    </location>
</feature>
<proteinExistence type="predicted"/>
<dbReference type="CDD" id="cd11304">
    <property type="entry name" value="Cadherin_repeat"/>
    <property type="match status" value="17"/>
</dbReference>
<keyword evidence="5 11" id="KW-0106">Calcium</keyword>
<feature type="domain" description="Cadherin" evidence="14">
    <location>
        <begin position="1445"/>
        <end position="1550"/>
    </location>
</feature>
<feature type="compositionally biased region" description="Basic and acidic residues" evidence="12">
    <location>
        <begin position="2397"/>
        <end position="2409"/>
    </location>
</feature>
<dbReference type="FunFam" id="2.60.40.60:FF:000092">
    <property type="entry name" value="Protocadherin 8"/>
    <property type="match status" value="1"/>
</dbReference>
<evidence type="ECO:0000256" key="10">
    <source>
        <dbReference type="ARBA" id="ARBA00023180"/>
    </source>
</evidence>
<keyword evidence="3 13" id="KW-0812">Transmembrane</keyword>
<reference evidence="15 16" key="1">
    <citation type="submission" date="2017-06" db="EMBL/GenBank/DDBJ databases">
        <title>A platform for efficient transgenesis in Macrostomum lignano, a flatworm model organism for stem cell research.</title>
        <authorList>
            <person name="Berezikov E."/>
        </authorList>
    </citation>
    <scope>NUCLEOTIDE SEQUENCE [LARGE SCALE GENOMIC DNA]</scope>
    <source>
        <strain evidence="15">DV1</strain>
        <tissue evidence="15">Whole organism</tissue>
    </source>
</reference>
<comment type="caution">
    <text evidence="15">The sequence shown here is derived from an EMBL/GenBank/DDBJ whole genome shotgun (WGS) entry which is preliminary data.</text>
</comment>
<keyword evidence="4" id="KW-0677">Repeat</keyword>
<dbReference type="InterPro" id="IPR020894">
    <property type="entry name" value="Cadherin_CS"/>
</dbReference>
<dbReference type="GO" id="GO:0005886">
    <property type="term" value="C:plasma membrane"/>
    <property type="evidence" value="ECO:0007669"/>
    <property type="project" value="InterPro"/>
</dbReference>
<dbReference type="PANTHER" id="PTHR24028">
    <property type="entry name" value="CADHERIN-87A"/>
    <property type="match status" value="1"/>
</dbReference>
<dbReference type="OrthoDB" id="6162546at2759"/>
<dbReference type="FunFam" id="2.60.40.60:FF:000015">
    <property type="entry name" value="FAT atypical cadherin 1"/>
    <property type="match status" value="2"/>
</dbReference>
<dbReference type="PANTHER" id="PTHR24028:SF328">
    <property type="entry name" value="CADHERIN-3"/>
    <property type="match status" value="1"/>
</dbReference>
<evidence type="ECO:0000313" key="16">
    <source>
        <dbReference type="Proteomes" id="UP000215902"/>
    </source>
</evidence>
<evidence type="ECO:0000256" key="2">
    <source>
        <dbReference type="ARBA" id="ARBA00022536"/>
    </source>
</evidence>
<protein>
    <recommendedName>
        <fullName evidence="14">Cadherin domain-containing protein</fullName>
    </recommendedName>
</protein>
<accession>A0A267H9E8</accession>
<feature type="domain" description="Cadherin" evidence="14">
    <location>
        <begin position="484"/>
        <end position="595"/>
    </location>
</feature>
<dbReference type="PRINTS" id="PR00205">
    <property type="entry name" value="CADHERIN"/>
</dbReference>
<dbReference type="InterPro" id="IPR002126">
    <property type="entry name" value="Cadherin-like_dom"/>
</dbReference>
<feature type="domain" description="Cadherin" evidence="14">
    <location>
        <begin position="2003"/>
        <end position="2106"/>
    </location>
</feature>
<feature type="domain" description="Cadherin" evidence="14">
    <location>
        <begin position="1236"/>
        <end position="1339"/>
    </location>
</feature>
<dbReference type="InterPro" id="IPR050174">
    <property type="entry name" value="Protocadherin/Cadherin-CA"/>
</dbReference>
<feature type="domain" description="Cadherin" evidence="14">
    <location>
        <begin position="369"/>
        <end position="482"/>
    </location>
</feature>
<organism evidence="15 16">
    <name type="scientific">Macrostomum lignano</name>
    <dbReference type="NCBI Taxonomy" id="282301"/>
    <lineage>
        <taxon>Eukaryota</taxon>
        <taxon>Metazoa</taxon>
        <taxon>Spiralia</taxon>
        <taxon>Lophotrochozoa</taxon>
        <taxon>Platyhelminthes</taxon>
        <taxon>Rhabditophora</taxon>
        <taxon>Macrostomorpha</taxon>
        <taxon>Macrostomida</taxon>
        <taxon>Macrostomidae</taxon>
        <taxon>Macrostomum</taxon>
    </lineage>
</organism>
<feature type="domain" description="Cadherin" evidence="14">
    <location>
        <begin position="614"/>
        <end position="701"/>
    </location>
</feature>
<dbReference type="GO" id="GO:0005509">
    <property type="term" value="F:calcium ion binding"/>
    <property type="evidence" value="ECO:0007669"/>
    <property type="project" value="UniProtKB-UniRule"/>
</dbReference>
<dbReference type="FunFam" id="2.60.40.60:FF:000039">
    <property type="entry name" value="FAT atypical cadherin 3"/>
    <property type="match status" value="1"/>
</dbReference>
<dbReference type="Pfam" id="PF00028">
    <property type="entry name" value="Cadherin"/>
    <property type="match status" value="12"/>
</dbReference>
<feature type="domain" description="Cadherin" evidence="14">
    <location>
        <begin position="799"/>
        <end position="906"/>
    </location>
</feature>
<dbReference type="GO" id="GO:0007156">
    <property type="term" value="P:homophilic cell adhesion via plasma membrane adhesion molecules"/>
    <property type="evidence" value="ECO:0007669"/>
    <property type="project" value="InterPro"/>
</dbReference>
<dbReference type="InterPro" id="IPR015919">
    <property type="entry name" value="Cadherin-like_sf"/>
</dbReference>
<evidence type="ECO:0000256" key="12">
    <source>
        <dbReference type="SAM" id="MobiDB-lite"/>
    </source>
</evidence>
<name>A0A267H9E8_9PLAT</name>
<feature type="compositionally biased region" description="Polar residues" evidence="12">
    <location>
        <begin position="2381"/>
        <end position="2394"/>
    </location>
</feature>
<evidence type="ECO:0000313" key="15">
    <source>
        <dbReference type="EMBL" id="PAA94304.1"/>
    </source>
</evidence>
<feature type="domain" description="Cadherin" evidence="14">
    <location>
        <begin position="82"/>
        <end position="143"/>
    </location>
</feature>
<gene>
    <name evidence="15" type="ORF">BOX15_Mlig018152g1</name>
</gene>
<feature type="region of interest" description="Disordered" evidence="12">
    <location>
        <begin position="2362"/>
        <end position="2439"/>
    </location>
</feature>
<dbReference type="EMBL" id="NIVC01000012">
    <property type="protein sequence ID" value="PAA94304.1"/>
    <property type="molecule type" value="Genomic_DNA"/>
</dbReference>
<evidence type="ECO:0000256" key="11">
    <source>
        <dbReference type="PROSITE-ProRule" id="PRU00043"/>
    </source>
</evidence>
<keyword evidence="6" id="KW-0130">Cell adhesion</keyword>
<dbReference type="PROSITE" id="PS00232">
    <property type="entry name" value="CADHERIN_1"/>
    <property type="match status" value="6"/>
</dbReference>
<evidence type="ECO:0000256" key="9">
    <source>
        <dbReference type="ARBA" id="ARBA00023157"/>
    </source>
</evidence>
<dbReference type="STRING" id="282301.A0A267H9E8"/>
<evidence type="ECO:0000256" key="7">
    <source>
        <dbReference type="ARBA" id="ARBA00022989"/>
    </source>
</evidence>
<feature type="domain" description="Cadherin" evidence="14">
    <location>
        <begin position="1665"/>
        <end position="1775"/>
    </location>
</feature>
<dbReference type="SUPFAM" id="SSF49313">
    <property type="entry name" value="Cadherin-like"/>
    <property type="match status" value="19"/>
</dbReference>
<comment type="subcellular location">
    <subcellularLocation>
        <location evidence="1">Membrane</location>
        <topology evidence="1">Single-pass membrane protein</topology>
    </subcellularLocation>
</comment>
<evidence type="ECO:0000256" key="6">
    <source>
        <dbReference type="ARBA" id="ARBA00022889"/>
    </source>
</evidence>
<keyword evidence="16" id="KW-1185">Reference proteome</keyword>
<feature type="transmembrane region" description="Helical" evidence="13">
    <location>
        <begin position="2331"/>
        <end position="2355"/>
    </location>
</feature>
<evidence type="ECO:0000256" key="1">
    <source>
        <dbReference type="ARBA" id="ARBA00004167"/>
    </source>
</evidence>
<evidence type="ECO:0000256" key="5">
    <source>
        <dbReference type="ARBA" id="ARBA00022837"/>
    </source>
</evidence>
<keyword evidence="10" id="KW-0325">Glycoprotein</keyword>
<feature type="transmembrane region" description="Helical" evidence="13">
    <location>
        <begin position="9"/>
        <end position="29"/>
    </location>
</feature>
<dbReference type="Gene3D" id="2.60.40.60">
    <property type="entry name" value="Cadherins"/>
    <property type="match status" value="19"/>
</dbReference>
<evidence type="ECO:0000256" key="4">
    <source>
        <dbReference type="ARBA" id="ARBA00022737"/>
    </source>
</evidence>
<feature type="domain" description="Cadherin" evidence="14">
    <location>
        <begin position="156"/>
        <end position="256"/>
    </location>
</feature>
<evidence type="ECO:0000256" key="8">
    <source>
        <dbReference type="ARBA" id="ARBA00023136"/>
    </source>
</evidence>
<feature type="domain" description="Cadherin" evidence="14">
    <location>
        <begin position="1884"/>
        <end position="1995"/>
    </location>
</feature>
<feature type="domain" description="Cadherin" evidence="14">
    <location>
        <begin position="2122"/>
        <end position="2218"/>
    </location>
</feature>
<keyword evidence="7 13" id="KW-1133">Transmembrane helix</keyword>
<dbReference type="SMART" id="SM00112">
    <property type="entry name" value="CA"/>
    <property type="match status" value="19"/>
</dbReference>
<feature type="domain" description="Cadherin" evidence="14">
    <location>
        <begin position="1552"/>
        <end position="1664"/>
    </location>
</feature>
<feature type="domain" description="Cadherin" evidence="14">
    <location>
        <begin position="1340"/>
        <end position="1445"/>
    </location>
</feature>
<keyword evidence="2" id="KW-0245">EGF-like domain</keyword>
<evidence type="ECO:0000256" key="3">
    <source>
        <dbReference type="ARBA" id="ARBA00022692"/>
    </source>
</evidence>